<evidence type="ECO:0000256" key="1">
    <source>
        <dbReference type="SAM" id="MobiDB-lite"/>
    </source>
</evidence>
<dbReference type="Proteomes" id="UP000694409">
    <property type="component" value="Unassembled WGS sequence"/>
</dbReference>
<feature type="region of interest" description="Disordered" evidence="1">
    <location>
        <begin position="95"/>
        <end position="117"/>
    </location>
</feature>
<feature type="transmembrane region" description="Helical" evidence="2">
    <location>
        <begin position="20"/>
        <end position="47"/>
    </location>
</feature>
<dbReference type="Ensembl" id="ENSSCAT00000000158.1">
    <property type="protein sequence ID" value="ENSSCAP00000000141.1"/>
    <property type="gene ID" value="ENSSCAG00000000124.1"/>
</dbReference>
<feature type="compositionally biased region" description="Low complexity" evidence="1">
    <location>
        <begin position="104"/>
        <end position="117"/>
    </location>
</feature>
<keyword evidence="2" id="KW-0812">Transmembrane</keyword>
<accession>A0A8C9KUV8</accession>
<keyword evidence="5" id="KW-1185">Reference proteome</keyword>
<feature type="domain" description="TLDc" evidence="3">
    <location>
        <begin position="1"/>
        <end position="161"/>
    </location>
</feature>
<organism evidence="4 5">
    <name type="scientific">Serinus canaria</name>
    <name type="common">Island canary</name>
    <name type="synonym">Fringilla canaria</name>
    <dbReference type="NCBI Taxonomy" id="9135"/>
    <lineage>
        <taxon>Eukaryota</taxon>
        <taxon>Metazoa</taxon>
        <taxon>Chordata</taxon>
        <taxon>Craniata</taxon>
        <taxon>Vertebrata</taxon>
        <taxon>Euteleostomi</taxon>
        <taxon>Archelosauria</taxon>
        <taxon>Archosauria</taxon>
        <taxon>Dinosauria</taxon>
        <taxon>Saurischia</taxon>
        <taxon>Theropoda</taxon>
        <taxon>Coelurosauria</taxon>
        <taxon>Aves</taxon>
        <taxon>Neognathae</taxon>
        <taxon>Neoaves</taxon>
        <taxon>Telluraves</taxon>
        <taxon>Australaves</taxon>
        <taxon>Passeriformes</taxon>
        <taxon>Passeroidea</taxon>
        <taxon>Fringillidae</taxon>
        <taxon>Carduelinae</taxon>
        <taxon>Serinus</taxon>
    </lineage>
</organism>
<sequence>CWLVFSWLPTRTPRMSGQLFISGFNTLYFLMGSLTVLGLCQVCGAYLSTDWSERRRGGNKLSFFGTGECFVFRLQPEVERYEWVIIKHPELASTGSETENHAEPASSTLSSSSIPSDPSDRLSPFLAARHFNLPSKTASMFMAGSSECIIILPHLFPSTLDTW</sequence>
<name>A0A8C9KUV8_SERCA</name>
<evidence type="ECO:0000313" key="4">
    <source>
        <dbReference type="Ensembl" id="ENSSCAP00000000141.1"/>
    </source>
</evidence>
<keyword evidence="2" id="KW-1133">Transmembrane helix</keyword>
<reference evidence="4" key="1">
    <citation type="submission" date="2025-08" db="UniProtKB">
        <authorList>
            <consortium name="Ensembl"/>
        </authorList>
    </citation>
    <scope>IDENTIFICATION</scope>
</reference>
<evidence type="ECO:0000256" key="2">
    <source>
        <dbReference type="SAM" id="Phobius"/>
    </source>
</evidence>
<evidence type="ECO:0000313" key="5">
    <source>
        <dbReference type="Proteomes" id="UP000694409"/>
    </source>
</evidence>
<dbReference type="InterPro" id="IPR006571">
    <property type="entry name" value="TLDc_dom"/>
</dbReference>
<proteinExistence type="predicted"/>
<dbReference type="AlphaFoldDB" id="A0A8C9KUV8"/>
<dbReference type="GeneTree" id="ENSGT00410000025739"/>
<protein>
    <recommendedName>
        <fullName evidence="3">TLDc domain-containing protein</fullName>
    </recommendedName>
</protein>
<dbReference type="SMART" id="SM00584">
    <property type="entry name" value="TLDc"/>
    <property type="match status" value="1"/>
</dbReference>
<evidence type="ECO:0000259" key="3">
    <source>
        <dbReference type="SMART" id="SM00584"/>
    </source>
</evidence>
<reference evidence="4" key="2">
    <citation type="submission" date="2025-09" db="UniProtKB">
        <authorList>
            <consortium name="Ensembl"/>
        </authorList>
    </citation>
    <scope>IDENTIFICATION</scope>
</reference>
<keyword evidence="2" id="KW-0472">Membrane</keyword>